<dbReference type="RefSeq" id="WP_160918480.1">
    <property type="nucleotide sequence ID" value="NZ_WMEY01000002.1"/>
</dbReference>
<dbReference type="SUPFAM" id="SSF53448">
    <property type="entry name" value="Nucleotide-diphospho-sugar transferases"/>
    <property type="match status" value="1"/>
</dbReference>
<dbReference type="PANTHER" id="PTHR19136:SF81">
    <property type="entry name" value="MOLYBDENUM COFACTOR GUANYLYLTRANSFERASE"/>
    <property type="match status" value="1"/>
</dbReference>
<dbReference type="InterPro" id="IPR025877">
    <property type="entry name" value="MobA-like_NTP_Trfase"/>
</dbReference>
<dbReference type="InterPro" id="IPR029044">
    <property type="entry name" value="Nucleotide-diphossugar_trans"/>
</dbReference>
<proteinExistence type="predicted"/>
<reference evidence="3 4" key="1">
    <citation type="submission" date="2019-11" db="EMBL/GenBank/DDBJ databases">
        <title>Genome sequences of 17 halophilic strains isolated from different environments.</title>
        <authorList>
            <person name="Furrow R.E."/>
        </authorList>
    </citation>
    <scope>NUCLEOTIDE SEQUENCE [LARGE SCALE GENOMIC DNA]</scope>
    <source>
        <strain evidence="3 4">22506_14_FS</strain>
    </source>
</reference>
<organism evidence="3 4">
    <name type="scientific">Guptibacillus hwajinpoensis</name>
    <dbReference type="NCBI Taxonomy" id="208199"/>
    <lineage>
        <taxon>Bacteria</taxon>
        <taxon>Bacillati</taxon>
        <taxon>Bacillota</taxon>
        <taxon>Bacilli</taxon>
        <taxon>Bacillales</taxon>
        <taxon>Guptibacillaceae</taxon>
        <taxon>Guptibacillus</taxon>
    </lineage>
</organism>
<dbReference type="PANTHER" id="PTHR19136">
    <property type="entry name" value="MOLYBDENUM COFACTOR GUANYLYLTRANSFERASE"/>
    <property type="match status" value="1"/>
</dbReference>
<dbReference type="Gene3D" id="3.90.550.10">
    <property type="entry name" value="Spore Coat Polysaccharide Biosynthesis Protein SpsA, Chain A"/>
    <property type="match status" value="1"/>
</dbReference>
<accession>A0A845EUI7</accession>
<evidence type="ECO:0000313" key="3">
    <source>
        <dbReference type="EMBL" id="MYL62643.1"/>
    </source>
</evidence>
<feature type="domain" description="MobA-like NTP transferase" evidence="2">
    <location>
        <begin position="4"/>
        <end position="150"/>
    </location>
</feature>
<dbReference type="Proteomes" id="UP000447833">
    <property type="component" value="Unassembled WGS sequence"/>
</dbReference>
<dbReference type="AlphaFoldDB" id="A0A845EUI7"/>
<sequence>MLTGVILAGGPNDYVYGRHRSLLPHHGEPLIQFQIKEMRKIVDEMIVVTNTPRDLLPFVPPDTRIITDFFQNKGPLGGLHAGISLARTDVVWVIESDNLAPSTRIASRLIKNLLKFDVDGALPVFNGVLKPYEGVYRTSTKTRLTGLLQAGDTTTFTFLKSINTSSVVIQPDMLSLK</sequence>
<dbReference type="Pfam" id="PF12804">
    <property type="entry name" value="NTP_transf_3"/>
    <property type="match status" value="1"/>
</dbReference>
<dbReference type="GO" id="GO:0016779">
    <property type="term" value="F:nucleotidyltransferase activity"/>
    <property type="evidence" value="ECO:0007669"/>
    <property type="project" value="TreeGrafter"/>
</dbReference>
<gene>
    <name evidence="3" type="ORF">GLW07_04660</name>
</gene>
<evidence type="ECO:0000313" key="4">
    <source>
        <dbReference type="Proteomes" id="UP000447833"/>
    </source>
</evidence>
<comment type="caution">
    <text evidence="3">The sequence shown here is derived from an EMBL/GenBank/DDBJ whole genome shotgun (WGS) entry which is preliminary data.</text>
</comment>
<evidence type="ECO:0000256" key="1">
    <source>
        <dbReference type="ARBA" id="ARBA00022679"/>
    </source>
</evidence>
<name>A0A845EUI7_9BACL</name>
<keyword evidence="1 3" id="KW-0808">Transferase</keyword>
<dbReference type="EMBL" id="WMEY01000002">
    <property type="protein sequence ID" value="MYL62643.1"/>
    <property type="molecule type" value="Genomic_DNA"/>
</dbReference>
<evidence type="ECO:0000259" key="2">
    <source>
        <dbReference type="Pfam" id="PF12804"/>
    </source>
</evidence>
<protein>
    <submittedName>
        <fullName evidence="3">NTP transferase domain-containing protein</fullName>
    </submittedName>
</protein>